<dbReference type="Proteomes" id="UP000799441">
    <property type="component" value="Unassembled WGS sequence"/>
</dbReference>
<name>A0A9P4UNC4_9PEZI</name>
<proteinExistence type="predicted"/>
<gene>
    <name evidence="2" type="ORF">K431DRAFT_89597</name>
</gene>
<dbReference type="EMBL" id="MU003798">
    <property type="protein sequence ID" value="KAF2720539.1"/>
    <property type="molecule type" value="Genomic_DNA"/>
</dbReference>
<accession>A0A9P4UNC4</accession>
<sequence length="116" mass="12547">MVNVLTLLYFTVLGMTLLHTASMLCLLCRLSTHREGDLRSLTDVADVQDVVRTARESDARVWGTIIMLSHTVLPPACGGRSLMHCYLALQTCPGTARVGSNDGTSSIAFRPGTLLL</sequence>
<protein>
    <submittedName>
        <fullName evidence="2">Uncharacterized protein</fullName>
    </submittedName>
</protein>
<evidence type="ECO:0000313" key="2">
    <source>
        <dbReference type="EMBL" id="KAF2720539.1"/>
    </source>
</evidence>
<keyword evidence="3" id="KW-1185">Reference proteome</keyword>
<keyword evidence="1" id="KW-0472">Membrane</keyword>
<organism evidence="2 3">
    <name type="scientific">Polychaeton citri CBS 116435</name>
    <dbReference type="NCBI Taxonomy" id="1314669"/>
    <lineage>
        <taxon>Eukaryota</taxon>
        <taxon>Fungi</taxon>
        <taxon>Dikarya</taxon>
        <taxon>Ascomycota</taxon>
        <taxon>Pezizomycotina</taxon>
        <taxon>Dothideomycetes</taxon>
        <taxon>Dothideomycetidae</taxon>
        <taxon>Capnodiales</taxon>
        <taxon>Capnodiaceae</taxon>
        <taxon>Polychaeton</taxon>
    </lineage>
</organism>
<reference evidence="2" key="1">
    <citation type="journal article" date="2020" name="Stud. Mycol.">
        <title>101 Dothideomycetes genomes: a test case for predicting lifestyles and emergence of pathogens.</title>
        <authorList>
            <person name="Haridas S."/>
            <person name="Albert R."/>
            <person name="Binder M."/>
            <person name="Bloem J."/>
            <person name="Labutti K."/>
            <person name="Salamov A."/>
            <person name="Andreopoulos B."/>
            <person name="Baker S."/>
            <person name="Barry K."/>
            <person name="Bills G."/>
            <person name="Bluhm B."/>
            <person name="Cannon C."/>
            <person name="Castanera R."/>
            <person name="Culley D."/>
            <person name="Daum C."/>
            <person name="Ezra D."/>
            <person name="Gonzalez J."/>
            <person name="Henrissat B."/>
            <person name="Kuo A."/>
            <person name="Liang C."/>
            <person name="Lipzen A."/>
            <person name="Lutzoni F."/>
            <person name="Magnuson J."/>
            <person name="Mondo S."/>
            <person name="Nolan M."/>
            <person name="Ohm R."/>
            <person name="Pangilinan J."/>
            <person name="Park H.-J."/>
            <person name="Ramirez L."/>
            <person name="Alfaro M."/>
            <person name="Sun H."/>
            <person name="Tritt A."/>
            <person name="Yoshinaga Y."/>
            <person name="Zwiers L.-H."/>
            <person name="Turgeon B."/>
            <person name="Goodwin S."/>
            <person name="Spatafora J."/>
            <person name="Crous P."/>
            <person name="Grigoriev I."/>
        </authorList>
    </citation>
    <scope>NUCLEOTIDE SEQUENCE</scope>
    <source>
        <strain evidence="2">CBS 116435</strain>
    </source>
</reference>
<feature type="transmembrane region" description="Helical" evidence="1">
    <location>
        <begin position="6"/>
        <end position="30"/>
    </location>
</feature>
<keyword evidence="1" id="KW-1133">Transmembrane helix</keyword>
<evidence type="ECO:0000313" key="3">
    <source>
        <dbReference type="Proteomes" id="UP000799441"/>
    </source>
</evidence>
<evidence type="ECO:0000256" key="1">
    <source>
        <dbReference type="SAM" id="Phobius"/>
    </source>
</evidence>
<keyword evidence="1" id="KW-0812">Transmembrane</keyword>
<comment type="caution">
    <text evidence="2">The sequence shown here is derived from an EMBL/GenBank/DDBJ whole genome shotgun (WGS) entry which is preliminary data.</text>
</comment>
<dbReference type="AlphaFoldDB" id="A0A9P4UNC4"/>